<dbReference type="InterPro" id="IPR020471">
    <property type="entry name" value="AKR"/>
</dbReference>
<dbReference type="Gene3D" id="3.20.20.100">
    <property type="entry name" value="NADP-dependent oxidoreductase domain"/>
    <property type="match status" value="1"/>
</dbReference>
<name>A0A7H0SLP1_9CORY</name>
<dbReference type="RefSeq" id="WP_187974921.1">
    <property type="nucleotide sequence ID" value="NZ_CP046884.1"/>
</dbReference>
<dbReference type="PANTHER" id="PTHR43364:SF4">
    <property type="entry name" value="NAD(P)-LINKED OXIDOREDUCTASE SUPERFAMILY PROTEIN"/>
    <property type="match status" value="1"/>
</dbReference>
<accession>A0A7H0SLP1</accession>
<dbReference type="InterPro" id="IPR050523">
    <property type="entry name" value="AKR_Detox_Biosynth"/>
</dbReference>
<feature type="region of interest" description="Disordered" evidence="2">
    <location>
        <begin position="219"/>
        <end position="239"/>
    </location>
</feature>
<feature type="compositionally biased region" description="Basic and acidic residues" evidence="2">
    <location>
        <begin position="228"/>
        <end position="239"/>
    </location>
</feature>
<dbReference type="GO" id="GO:0005829">
    <property type="term" value="C:cytosol"/>
    <property type="evidence" value="ECO:0007669"/>
    <property type="project" value="UniProtKB-ARBA"/>
</dbReference>
<dbReference type="CDD" id="cd19079">
    <property type="entry name" value="AKR_EcYajO-like"/>
    <property type="match status" value="1"/>
</dbReference>
<dbReference type="AlphaFoldDB" id="A0A7H0SLP1"/>
<dbReference type="KEGG" id="cpoy:GP475_01605"/>
<keyword evidence="1" id="KW-0560">Oxidoreductase</keyword>
<dbReference type="FunFam" id="3.20.20.100:FF:000004">
    <property type="entry name" value="Oxidoreductase, aldo/keto reductase"/>
    <property type="match status" value="1"/>
</dbReference>
<dbReference type="InterPro" id="IPR023210">
    <property type="entry name" value="NADP_OxRdtase_dom"/>
</dbReference>
<evidence type="ECO:0000256" key="2">
    <source>
        <dbReference type="SAM" id="MobiDB-lite"/>
    </source>
</evidence>
<gene>
    <name evidence="3" type="ORF">GP475_01605</name>
</gene>
<dbReference type="InterPro" id="IPR036812">
    <property type="entry name" value="NAD(P)_OxRdtase_dom_sf"/>
</dbReference>
<organism evidence="3 4">
    <name type="scientific">Corynebacterium poyangense</name>
    <dbReference type="NCBI Taxonomy" id="2684405"/>
    <lineage>
        <taxon>Bacteria</taxon>
        <taxon>Bacillati</taxon>
        <taxon>Actinomycetota</taxon>
        <taxon>Actinomycetes</taxon>
        <taxon>Mycobacteriales</taxon>
        <taxon>Corynebacteriaceae</taxon>
        <taxon>Corynebacterium</taxon>
    </lineage>
</organism>
<protein>
    <submittedName>
        <fullName evidence="3">Aldo/keto reductase</fullName>
    </submittedName>
</protein>
<dbReference type="SUPFAM" id="SSF51430">
    <property type="entry name" value="NAD(P)-linked oxidoreductase"/>
    <property type="match status" value="1"/>
</dbReference>
<dbReference type="Pfam" id="PF00248">
    <property type="entry name" value="Aldo_ket_red"/>
    <property type="match status" value="1"/>
</dbReference>
<proteinExistence type="predicted"/>
<evidence type="ECO:0000313" key="4">
    <source>
        <dbReference type="Proteomes" id="UP000516320"/>
    </source>
</evidence>
<dbReference type="Proteomes" id="UP000516320">
    <property type="component" value="Chromosome"/>
</dbReference>
<evidence type="ECO:0000256" key="1">
    <source>
        <dbReference type="ARBA" id="ARBA00023002"/>
    </source>
</evidence>
<dbReference type="GO" id="GO:0016491">
    <property type="term" value="F:oxidoreductase activity"/>
    <property type="evidence" value="ECO:0007669"/>
    <property type="project" value="UniProtKB-KW"/>
</dbReference>
<dbReference type="EMBL" id="CP046884">
    <property type="protein sequence ID" value="QNQ89466.1"/>
    <property type="molecule type" value="Genomic_DNA"/>
</dbReference>
<feature type="region of interest" description="Disordered" evidence="2">
    <location>
        <begin position="317"/>
        <end position="339"/>
    </location>
</feature>
<reference evidence="3 4" key="1">
    <citation type="submission" date="2019-12" db="EMBL/GenBank/DDBJ databases">
        <title>Corynebacterium sp. nov., isolated from feces of the Anser Albifrons in China.</title>
        <authorList>
            <person name="Liu Q."/>
        </authorList>
    </citation>
    <scope>NUCLEOTIDE SEQUENCE [LARGE SCALE GENOMIC DNA]</scope>
    <source>
        <strain evidence="3 4">4H37-19</strain>
    </source>
</reference>
<sequence length="339" mass="38129">MLYTRLPNTDIEVSKICLGGMSFGEKVSDWHQWIIGQKETTTVIERAFELGINFIDTANVYAHGTSEKLIGQAIKELGINREKIVLASKVFFNEGGSSANAIHREIEGSLKRLGVDYLDLYILHRFDYNTPIEETLAALHQLVKSGKVRAIGASEMYAYQFHHMIHALEQNGWTPFSTMQCHYNLLYREDERELLPLCDEYGILPTPYSPLASGHLTRPQWNSGSVRSKTDNTMKNKYDAGKNLDQPVIERVKILSDRYGIPMSQVALAWQWSHRAASPIVGCSKPERVDQAVAALNLNLSKEDITYLEEPYQAHNVVGPASRPGEKPNAGSHKNTETK</sequence>
<evidence type="ECO:0000313" key="3">
    <source>
        <dbReference type="EMBL" id="QNQ89466.1"/>
    </source>
</evidence>
<keyword evidence="4" id="KW-1185">Reference proteome</keyword>
<dbReference type="PRINTS" id="PR00069">
    <property type="entry name" value="ALDKETRDTASE"/>
</dbReference>
<dbReference type="PANTHER" id="PTHR43364">
    <property type="entry name" value="NADH-SPECIFIC METHYLGLYOXAL REDUCTASE-RELATED"/>
    <property type="match status" value="1"/>
</dbReference>